<organism evidence="4">
    <name type="scientific">Arabidopsis lyrata subsp. lyrata</name>
    <name type="common">Lyre-leaved rock-cress</name>
    <dbReference type="NCBI Taxonomy" id="81972"/>
    <lineage>
        <taxon>Eukaryota</taxon>
        <taxon>Viridiplantae</taxon>
        <taxon>Streptophyta</taxon>
        <taxon>Embryophyta</taxon>
        <taxon>Tracheophyta</taxon>
        <taxon>Spermatophyta</taxon>
        <taxon>Magnoliopsida</taxon>
        <taxon>eudicotyledons</taxon>
        <taxon>Gunneridae</taxon>
        <taxon>Pentapetalae</taxon>
        <taxon>rosids</taxon>
        <taxon>malvids</taxon>
        <taxon>Brassicales</taxon>
        <taxon>Brassicaceae</taxon>
        <taxon>Camelineae</taxon>
        <taxon>Arabidopsis</taxon>
    </lineage>
</organism>
<feature type="compositionally biased region" description="Basic and acidic residues" evidence="1">
    <location>
        <begin position="28"/>
        <end position="44"/>
    </location>
</feature>
<evidence type="ECO:0000256" key="1">
    <source>
        <dbReference type="SAM" id="MobiDB-lite"/>
    </source>
</evidence>
<dbReference type="HOGENOM" id="CLU_3071412_0_0_1"/>
<protein>
    <submittedName>
        <fullName evidence="3">Predicted protein</fullName>
    </submittedName>
</protein>
<gene>
    <name evidence="3" type="ORF">ARALYDRAFT_898815</name>
    <name evidence="2" type="ORF">ARALYDRAFT_920233</name>
</gene>
<dbReference type="Proteomes" id="UP000008694">
    <property type="component" value="Unassembled WGS sequence"/>
</dbReference>
<evidence type="ECO:0000313" key="3">
    <source>
        <dbReference type="EMBL" id="EFH61810.1"/>
    </source>
</evidence>
<reference evidence="4" key="4">
    <citation type="journal article" date="2011" name="Nat. Genet.">
        <title>The Arabidopsis lyrata genome sequence and the basis of rapid genome size change.</title>
        <authorList>
            <person name="Hu T.T."/>
            <person name="Pattyn P."/>
            <person name="Bakker E.G."/>
            <person name="Cao J."/>
            <person name="Cheng J.-F."/>
            <person name="Clark R.M."/>
            <person name="Fahlgren N."/>
            <person name="Fawcett J.A."/>
            <person name="Grimwood J."/>
            <person name="Gundlach H."/>
            <person name="Haberer G."/>
            <person name="Hollister J.D."/>
            <person name="Ossowski S."/>
            <person name="Ottilar R.P."/>
            <person name="Salamov A.A."/>
            <person name="Schneeberger K."/>
            <person name="Spannagl M."/>
            <person name="Wang X."/>
            <person name="Yang L."/>
            <person name="Nasrallah M.E."/>
            <person name="Bergelson J."/>
            <person name="Carrington J.C."/>
            <person name="Gaut B.S."/>
            <person name="Schmutz J."/>
            <person name="Mayer K.F.X."/>
            <person name="Van de Peer Y."/>
            <person name="Grigoriev I.V."/>
            <person name="Nordborg M."/>
            <person name="Weigel D."/>
            <person name="Guo Y.-L."/>
        </authorList>
    </citation>
    <scope>NUCLEOTIDE SEQUENCE [LARGE SCALE GENOMIC DNA]</scope>
    <source>
        <strain evidence="4">cv. MN47</strain>
    </source>
</reference>
<reference evidence="2" key="3">
    <citation type="submission" date="2010-06" db="EMBL/GenBank/DDBJ databases">
        <title>The basis of rapid genome size change in Arabidopsis.</title>
        <authorList>
            <person name="Bakker E."/>
            <person name="Bergelson J."/>
            <person name="Cheng J.F."/>
            <person name="Clark R.M."/>
            <person name="Fawcett J."/>
            <person name="Gaut B."/>
            <person name="Grigoriev I."/>
            <person name="Gundlach H."/>
            <person name="Guo Y."/>
            <person name="Haberer G."/>
            <person name="Hollister J."/>
            <person name="Hu T.T."/>
            <person name="Mayer K.F.X."/>
            <person name="Nasrallah J."/>
            <person name="Nordborg M."/>
            <person name="Otillar R."/>
            <person name="Pattyn P."/>
            <person name="Schmutz J."/>
            <person name="Spannagl M."/>
            <person name="van de Peer Y."/>
            <person name="Wang X."/>
            <person name="Weigel D."/>
            <person name="Yang L."/>
        </authorList>
    </citation>
    <scope>NUCLEOTIDE SEQUENCE</scope>
</reference>
<keyword evidence="4" id="KW-1185">Reference proteome</keyword>
<accession>D7L2K7</accession>
<reference evidence="3" key="1">
    <citation type="submission" date="2009-11" db="EMBL/GenBank/DDBJ databases">
        <authorList>
            <consortium name="US DOE Joint Genome Institute (JGI-PGF)"/>
            <person name="Ottilar R."/>
            <person name="Schmutz J."/>
            <person name="Salamov A."/>
            <person name="Cheng J.F."/>
            <person name="Lucas S."/>
            <person name="Pitluck S."/>
            <person name="Gundlach H."/>
            <person name="Guo Y."/>
            <person name="Haberer G."/>
            <person name="Nasrallah J."/>
            <person name="Mayer K.F.X."/>
            <person name="van de Peer Y."/>
            <person name="Weigel D."/>
            <person name="Grigoriev I.V."/>
        </authorList>
    </citation>
    <scope>NUCLEOTIDE SEQUENCE</scope>
</reference>
<proteinExistence type="predicted"/>
<dbReference type="EMBL" id="GL348813">
    <property type="protein sequence ID" value="EFH39082.1"/>
    <property type="molecule type" value="Genomic_DNA"/>
</dbReference>
<dbReference type="EMBL" id="GL348715">
    <property type="protein sequence ID" value="EFH61810.1"/>
    <property type="molecule type" value="Genomic_DNA"/>
</dbReference>
<sequence>MAAAEGRSKHQIWIKNTSLNRTKKRGRGRPEEDGGKKSTGETRYKRPSPSKIH</sequence>
<dbReference type="AlphaFoldDB" id="D7L2K7"/>
<feature type="region of interest" description="Disordered" evidence="1">
    <location>
        <begin position="1"/>
        <end position="53"/>
    </location>
</feature>
<name>D7L2K7_ARALL</name>
<evidence type="ECO:0000313" key="4">
    <source>
        <dbReference type="Proteomes" id="UP000008694"/>
    </source>
</evidence>
<evidence type="ECO:0000313" key="2">
    <source>
        <dbReference type="EMBL" id="EFH39082.1"/>
    </source>
</evidence>
<reference evidence="3" key="2">
    <citation type="submission" date="2010-06" db="EMBL/GenBank/DDBJ databases">
        <title>The basis of rapid genome size change in Arabidopsis.</title>
        <authorList>
            <consortium name="US DOE Joint Genome Institute (JGI-PGF)"/>
            <person name="Bakker E."/>
            <person name="Bergelson J."/>
            <person name="Cheng J.Fang."/>
            <person name="Clark R.M."/>
            <person name="Fawcett J."/>
            <person name="Gaut B."/>
            <person name="Grigoriev I."/>
            <person name="Gundlach H."/>
            <person name="Guo Y."/>
            <person name="Haberer G."/>
            <person name="Hollister J."/>
            <person name="Hu T.T."/>
            <person name="Mayer K.F.X."/>
            <person name="Nasrallah J."/>
            <person name="Nordborg M."/>
            <person name="Otillar R."/>
            <person name="Pattyn P."/>
            <person name="Schmutz J."/>
            <person name="Spannagl M."/>
            <person name="van de Peer Y."/>
            <person name="Wang X."/>
            <person name="Weigel D."/>
            <person name="Yang L."/>
        </authorList>
    </citation>
    <scope>NUCLEOTIDE SEQUENCE</scope>
</reference>
<dbReference type="Gramene" id="scaffold_13500002.1">
    <property type="protein sequence ID" value="scaffold_13500002.1"/>
    <property type="gene ID" value="scaffold_13500002.1"/>
</dbReference>
<dbReference type="Gramene" id="scaffold_302785.1">
    <property type="protein sequence ID" value="scaffold_302785.1"/>
    <property type="gene ID" value="scaffold_302785.1"/>
</dbReference>